<protein>
    <recommendedName>
        <fullName evidence="3">DUF4393 domain-containing protein</fullName>
    </recommendedName>
</protein>
<proteinExistence type="predicted"/>
<keyword evidence="2" id="KW-1185">Reference proteome</keyword>
<dbReference type="EMBL" id="JACTNF010000001">
    <property type="protein sequence ID" value="MBO1073370.1"/>
    <property type="molecule type" value="Genomic_DNA"/>
</dbReference>
<evidence type="ECO:0008006" key="3">
    <source>
        <dbReference type="Google" id="ProtNLM"/>
    </source>
</evidence>
<evidence type="ECO:0000313" key="1">
    <source>
        <dbReference type="EMBL" id="MBO1073370.1"/>
    </source>
</evidence>
<reference evidence="1 2" key="1">
    <citation type="submission" date="2020-09" db="EMBL/GenBank/DDBJ databases">
        <title>Roseomonas.</title>
        <authorList>
            <person name="Zhu W."/>
        </authorList>
    </citation>
    <scope>NUCLEOTIDE SEQUENCE [LARGE SCALE GENOMIC DNA]</scope>
    <source>
        <strain evidence="1 2">1311</strain>
    </source>
</reference>
<name>A0ABS3K8W7_9PROT</name>
<sequence>MIYGIEQFRQTGKTADRLTKIVQADFRVRPPVAGSFYDVITAAAPLLGDHFLQVPFQRVMTWVLDKILPRSTEPNRLADIADKQADAIGLMARSAVEREATERERAIQETERLRIIAGMLRDGQSAAAQHLQMALEIADKVGAYAQTPQRIEHPDGTAQFISDEIKAEVTRAKELEPFKEEFDRVSPEAEQRIVNKVRGLIPEIANPLRNSAKAMEITEGSERVAQAILNPTRVRQISTVSDDLSEMPIIGNIVKFDKNTGYGRIEPQGVRKGIPFSMTSDDRLAHRHAVIEAMKHPLSRVLMRATRDGIGNIVHFRLLDVLDESYKAPSNA</sequence>
<comment type="caution">
    <text evidence="1">The sequence shown here is derived from an EMBL/GenBank/DDBJ whole genome shotgun (WGS) entry which is preliminary data.</text>
</comment>
<evidence type="ECO:0000313" key="2">
    <source>
        <dbReference type="Proteomes" id="UP001518990"/>
    </source>
</evidence>
<organism evidence="1 2">
    <name type="scientific">Roseomonas marmotae</name>
    <dbReference type="NCBI Taxonomy" id="2768161"/>
    <lineage>
        <taxon>Bacteria</taxon>
        <taxon>Pseudomonadati</taxon>
        <taxon>Pseudomonadota</taxon>
        <taxon>Alphaproteobacteria</taxon>
        <taxon>Acetobacterales</taxon>
        <taxon>Roseomonadaceae</taxon>
        <taxon>Roseomonas</taxon>
    </lineage>
</organism>
<dbReference type="Proteomes" id="UP001518990">
    <property type="component" value="Unassembled WGS sequence"/>
</dbReference>
<gene>
    <name evidence="1" type="ORF">IAI60_01960</name>
</gene>
<accession>A0ABS3K8W7</accession>
<dbReference type="RefSeq" id="WP_207444970.1">
    <property type="nucleotide sequence ID" value="NZ_JACTNF010000001.1"/>
</dbReference>